<dbReference type="SMART" id="SM00066">
    <property type="entry name" value="GAL4"/>
    <property type="match status" value="1"/>
</dbReference>
<sequence length="737" mass="79791">MTTPDSDDGDASPEPDYSPEQDSNEMAQVKDELADGDSPPTKQDGTSLQKHNAKDPHRPRRKKARRACFACQRAHLTCGDERPCQRCIKRGLSDQCHDGVRKKAKYLHDAPNESLMSGIGGNYHNLNGAQAAALSGHITGSNAATSVSQQPGFYPQAQAGNYTYVQNSGQGQMPPPMQDISSYGNQQYSSSQQNVSAQGVTSSMPTSNSTQMNQFSGPLFDPSDPALYNFDIASLNFGNHYGALEFGMLGHMSSGAAETPPGENQVNSMGQISGTFDTPITTTSDFTGSPQMNNMMFGANGLSDWNTSHSTQNSAIQMQTPQATPQAQNLDSSTQPHAYAIGAGPSSLSSTSPGSTGHDLSGGYETGPASPAIFTPPSHQGPGMGAYGRGQQKQPASHPQTDRSRNTPITLSSLSAQYTVTHKPRRDTSVIYTSIREPYSYESGFHRLLAVIRRRFPQKKVAQIAKALALFRPSFIACHGDLNRHDLIFMEQNFQRSLWSYEEMYLQAYGTPALICRRTGEVAAVNKEFSILTGWKRNVLLGTEPNLNINTGGTSGSDPNNKPGAGAAETPRLNTVELDTAQRNRPQPVFLAELLDDDDVVTFYEDFAKLAFTDPSGKPIRNVRLLKYRTNDDGGDDGTACAGGRRAGLSAQERAFRTQQAAVKLEIATISGEAGMNALGEREGKVRCMCTWEIKRNVFEMPMLIVINVGLWLLDGADLSVVFAYYLGCPSGFAWKG</sequence>
<name>A0A9P4S9C9_9PEZI</name>
<feature type="compositionally biased region" description="Low complexity" evidence="10">
    <location>
        <begin position="319"/>
        <end position="328"/>
    </location>
</feature>
<evidence type="ECO:0000256" key="5">
    <source>
        <dbReference type="ARBA" id="ARBA00022833"/>
    </source>
</evidence>
<dbReference type="OrthoDB" id="2538135at2759"/>
<dbReference type="GO" id="GO:0000977">
    <property type="term" value="F:RNA polymerase II transcription regulatory region sequence-specific DNA binding"/>
    <property type="evidence" value="ECO:0007669"/>
    <property type="project" value="TreeGrafter"/>
</dbReference>
<accession>A0A9P4S9C9</accession>
<evidence type="ECO:0000256" key="7">
    <source>
        <dbReference type="ARBA" id="ARBA00023125"/>
    </source>
</evidence>
<evidence type="ECO:0000256" key="6">
    <source>
        <dbReference type="ARBA" id="ARBA00023015"/>
    </source>
</evidence>
<reference evidence="12" key="1">
    <citation type="journal article" date="2020" name="Stud. Mycol.">
        <title>101 Dothideomycetes genomes: a test case for predicting lifestyles and emergence of pathogens.</title>
        <authorList>
            <person name="Haridas S."/>
            <person name="Albert R."/>
            <person name="Binder M."/>
            <person name="Bloem J."/>
            <person name="Labutti K."/>
            <person name="Salamov A."/>
            <person name="Andreopoulos B."/>
            <person name="Baker S."/>
            <person name="Barry K."/>
            <person name="Bills G."/>
            <person name="Bluhm B."/>
            <person name="Cannon C."/>
            <person name="Castanera R."/>
            <person name="Culley D."/>
            <person name="Daum C."/>
            <person name="Ezra D."/>
            <person name="Gonzalez J."/>
            <person name="Henrissat B."/>
            <person name="Kuo A."/>
            <person name="Liang C."/>
            <person name="Lipzen A."/>
            <person name="Lutzoni F."/>
            <person name="Magnuson J."/>
            <person name="Mondo S."/>
            <person name="Nolan M."/>
            <person name="Ohm R."/>
            <person name="Pangilinan J."/>
            <person name="Park H.-J."/>
            <person name="Ramirez L."/>
            <person name="Alfaro M."/>
            <person name="Sun H."/>
            <person name="Tritt A."/>
            <person name="Yoshinaga Y."/>
            <person name="Zwiers L.-H."/>
            <person name="Turgeon B."/>
            <person name="Goodwin S."/>
            <person name="Spatafora J."/>
            <person name="Crous P."/>
            <person name="Grigoriev I."/>
        </authorList>
    </citation>
    <scope>NUCLEOTIDE SEQUENCE</scope>
    <source>
        <strain evidence="12">CBS 101060</strain>
    </source>
</reference>
<comment type="similarity">
    <text evidence="2">Belongs to the ERT1/acuK family.</text>
</comment>
<gene>
    <name evidence="12" type="ORF">M501DRAFT_1017833</name>
</gene>
<dbReference type="Pfam" id="PF24990">
    <property type="entry name" value="PAS_13"/>
    <property type="match status" value="1"/>
</dbReference>
<feature type="compositionally biased region" description="Polar residues" evidence="10">
    <location>
        <begin position="303"/>
        <end position="318"/>
    </location>
</feature>
<dbReference type="InterPro" id="IPR050335">
    <property type="entry name" value="ERT1_acuK_gluconeogen_tf"/>
</dbReference>
<feature type="compositionally biased region" description="Polar residues" evidence="10">
    <location>
        <begin position="406"/>
        <end position="415"/>
    </location>
</feature>
<evidence type="ECO:0000256" key="9">
    <source>
        <dbReference type="ARBA" id="ARBA00023242"/>
    </source>
</evidence>
<feature type="compositionally biased region" description="Low complexity" evidence="10">
    <location>
        <begin position="344"/>
        <end position="357"/>
    </location>
</feature>
<keyword evidence="5" id="KW-0862">Zinc</keyword>
<keyword evidence="8" id="KW-0804">Transcription</keyword>
<dbReference type="PROSITE" id="PS50048">
    <property type="entry name" value="ZN2_CY6_FUNGAL_2"/>
    <property type="match status" value="1"/>
</dbReference>
<evidence type="ECO:0000256" key="2">
    <source>
        <dbReference type="ARBA" id="ARBA00010855"/>
    </source>
</evidence>
<dbReference type="InterPro" id="IPR056751">
    <property type="entry name" value="PAS_13"/>
</dbReference>
<dbReference type="CDD" id="cd00067">
    <property type="entry name" value="GAL4"/>
    <property type="match status" value="1"/>
</dbReference>
<dbReference type="InterPro" id="IPR001138">
    <property type="entry name" value="Zn2Cys6_DnaBD"/>
</dbReference>
<dbReference type="PANTHER" id="PTHR47659:SF1">
    <property type="entry name" value="TRANSCRIPTION ACTIVATOR OF GLUCONEOGENESIS ERT1"/>
    <property type="match status" value="1"/>
</dbReference>
<organism evidence="12 13">
    <name type="scientific">Patellaria atrata CBS 101060</name>
    <dbReference type="NCBI Taxonomy" id="1346257"/>
    <lineage>
        <taxon>Eukaryota</taxon>
        <taxon>Fungi</taxon>
        <taxon>Dikarya</taxon>
        <taxon>Ascomycota</taxon>
        <taxon>Pezizomycotina</taxon>
        <taxon>Dothideomycetes</taxon>
        <taxon>Dothideomycetes incertae sedis</taxon>
        <taxon>Patellariales</taxon>
        <taxon>Patellariaceae</taxon>
        <taxon>Patellaria</taxon>
    </lineage>
</organism>
<dbReference type="InterPro" id="IPR036864">
    <property type="entry name" value="Zn2-C6_fun-type_DNA-bd_sf"/>
</dbReference>
<evidence type="ECO:0000313" key="12">
    <source>
        <dbReference type="EMBL" id="KAF2837453.1"/>
    </source>
</evidence>
<keyword evidence="13" id="KW-1185">Reference proteome</keyword>
<dbReference type="GO" id="GO:0006094">
    <property type="term" value="P:gluconeogenesis"/>
    <property type="evidence" value="ECO:0007669"/>
    <property type="project" value="UniProtKB-KW"/>
</dbReference>
<dbReference type="SUPFAM" id="SSF57701">
    <property type="entry name" value="Zn2/Cys6 DNA-binding domain"/>
    <property type="match status" value="1"/>
</dbReference>
<evidence type="ECO:0000256" key="1">
    <source>
        <dbReference type="ARBA" id="ARBA00004123"/>
    </source>
</evidence>
<feature type="compositionally biased region" description="Polar residues" evidence="10">
    <location>
        <begin position="40"/>
        <end position="50"/>
    </location>
</feature>
<evidence type="ECO:0000256" key="10">
    <source>
        <dbReference type="SAM" id="MobiDB-lite"/>
    </source>
</evidence>
<comment type="subcellular location">
    <subcellularLocation>
        <location evidence="1">Nucleus</location>
    </subcellularLocation>
</comment>
<feature type="compositionally biased region" description="Acidic residues" evidence="10">
    <location>
        <begin position="1"/>
        <end position="23"/>
    </location>
</feature>
<dbReference type="PANTHER" id="PTHR47659">
    <property type="entry name" value="ZN(II)2CYS6 TRANSCRIPTION FACTOR (EUROFUNG)-RELATED"/>
    <property type="match status" value="1"/>
</dbReference>
<evidence type="ECO:0000313" key="13">
    <source>
        <dbReference type="Proteomes" id="UP000799429"/>
    </source>
</evidence>
<feature type="region of interest" description="Disordered" evidence="10">
    <location>
        <begin position="548"/>
        <end position="569"/>
    </location>
</feature>
<proteinExistence type="inferred from homology"/>
<evidence type="ECO:0000256" key="8">
    <source>
        <dbReference type="ARBA" id="ARBA00023163"/>
    </source>
</evidence>
<evidence type="ECO:0000259" key="11">
    <source>
        <dbReference type="PROSITE" id="PS50048"/>
    </source>
</evidence>
<evidence type="ECO:0000256" key="4">
    <source>
        <dbReference type="ARBA" id="ARBA00022723"/>
    </source>
</evidence>
<evidence type="ECO:0000256" key="3">
    <source>
        <dbReference type="ARBA" id="ARBA00022432"/>
    </source>
</evidence>
<dbReference type="Proteomes" id="UP000799429">
    <property type="component" value="Unassembled WGS sequence"/>
</dbReference>
<feature type="compositionally biased region" description="Polar residues" evidence="10">
    <location>
        <begin position="548"/>
        <end position="560"/>
    </location>
</feature>
<dbReference type="GO" id="GO:0009267">
    <property type="term" value="P:cellular response to starvation"/>
    <property type="evidence" value="ECO:0007669"/>
    <property type="project" value="TreeGrafter"/>
</dbReference>
<dbReference type="GO" id="GO:0008270">
    <property type="term" value="F:zinc ion binding"/>
    <property type="evidence" value="ECO:0007669"/>
    <property type="project" value="InterPro"/>
</dbReference>
<feature type="domain" description="Zn(2)-C6 fungal-type" evidence="11">
    <location>
        <begin position="67"/>
        <end position="96"/>
    </location>
</feature>
<dbReference type="Gene3D" id="4.10.240.10">
    <property type="entry name" value="Zn(2)-C6 fungal-type DNA-binding domain"/>
    <property type="match status" value="1"/>
</dbReference>
<comment type="caution">
    <text evidence="12">The sequence shown here is derived from an EMBL/GenBank/DDBJ whole genome shotgun (WGS) entry which is preliminary data.</text>
</comment>
<feature type="region of interest" description="Disordered" evidence="10">
    <location>
        <begin position="1"/>
        <end position="62"/>
    </location>
</feature>
<keyword evidence="9" id="KW-0539">Nucleus</keyword>
<dbReference type="GO" id="GO:0005634">
    <property type="term" value="C:nucleus"/>
    <property type="evidence" value="ECO:0007669"/>
    <property type="project" value="UniProtKB-SubCell"/>
</dbReference>
<keyword evidence="6" id="KW-0805">Transcription regulation</keyword>
<dbReference type="EMBL" id="MU006099">
    <property type="protein sequence ID" value="KAF2837453.1"/>
    <property type="molecule type" value="Genomic_DNA"/>
</dbReference>
<feature type="region of interest" description="Disordered" evidence="10">
    <location>
        <begin position="286"/>
        <end position="415"/>
    </location>
</feature>
<protein>
    <recommendedName>
        <fullName evidence="11">Zn(2)-C6 fungal-type domain-containing protein</fullName>
    </recommendedName>
</protein>
<keyword evidence="4" id="KW-0479">Metal-binding</keyword>
<keyword evidence="3" id="KW-0312">Gluconeogenesis</keyword>
<dbReference type="GO" id="GO:0000981">
    <property type="term" value="F:DNA-binding transcription factor activity, RNA polymerase II-specific"/>
    <property type="evidence" value="ECO:0007669"/>
    <property type="project" value="InterPro"/>
</dbReference>
<dbReference type="AlphaFoldDB" id="A0A9P4S9C9"/>
<keyword evidence="7" id="KW-0238">DNA-binding</keyword>